<feature type="region of interest" description="Disordered" evidence="2">
    <location>
        <begin position="1"/>
        <end position="57"/>
    </location>
</feature>
<comment type="similarity">
    <text evidence="1">Belongs to the protein-tyrosine phosphatase family. Non-receptor class subfamily.</text>
</comment>
<dbReference type="AlphaFoldDB" id="A0A3S4AT20"/>
<dbReference type="Proteomes" id="UP000289323">
    <property type="component" value="Unassembled WGS sequence"/>
</dbReference>
<evidence type="ECO:0000313" key="4">
    <source>
        <dbReference type="EMBL" id="SPQ25271.1"/>
    </source>
</evidence>
<dbReference type="GO" id="GO:0070372">
    <property type="term" value="P:regulation of ERK1 and ERK2 cascade"/>
    <property type="evidence" value="ECO:0007669"/>
    <property type="project" value="TreeGrafter"/>
</dbReference>
<dbReference type="PANTHER" id="PTHR46588:SF1">
    <property type="entry name" value="SERINE_THREONINE_TYROSINE-INTERACTING PROTEIN"/>
    <property type="match status" value="1"/>
</dbReference>
<dbReference type="SUPFAM" id="SSF52799">
    <property type="entry name" value="(Phosphotyrosine protein) phosphatases II"/>
    <property type="match status" value="1"/>
</dbReference>
<feature type="compositionally biased region" description="Pro residues" evidence="2">
    <location>
        <begin position="20"/>
        <end position="29"/>
    </location>
</feature>
<dbReference type="GO" id="GO:0005737">
    <property type="term" value="C:cytoplasm"/>
    <property type="evidence" value="ECO:0007669"/>
    <property type="project" value="TreeGrafter"/>
</dbReference>
<dbReference type="Pfam" id="PF00782">
    <property type="entry name" value="DSPc"/>
    <property type="match status" value="1"/>
</dbReference>
<name>A0A3S4AT20_9PEZI</name>
<dbReference type="InterPro" id="IPR020422">
    <property type="entry name" value="TYR_PHOSPHATASE_DUAL_dom"/>
</dbReference>
<organism evidence="4 5">
    <name type="scientific">Thermothielavioides terrestris</name>
    <dbReference type="NCBI Taxonomy" id="2587410"/>
    <lineage>
        <taxon>Eukaryota</taxon>
        <taxon>Fungi</taxon>
        <taxon>Dikarya</taxon>
        <taxon>Ascomycota</taxon>
        <taxon>Pezizomycotina</taxon>
        <taxon>Sordariomycetes</taxon>
        <taxon>Sordariomycetidae</taxon>
        <taxon>Sordariales</taxon>
        <taxon>Chaetomiaceae</taxon>
        <taxon>Thermothielavioides</taxon>
    </lineage>
</organism>
<dbReference type="GO" id="GO:0062026">
    <property type="term" value="P:negative regulation of SCF-dependent proteasomal ubiquitin-dependent catabolic process"/>
    <property type="evidence" value="ECO:0007669"/>
    <property type="project" value="TreeGrafter"/>
</dbReference>
<evidence type="ECO:0000259" key="3">
    <source>
        <dbReference type="PROSITE" id="PS50056"/>
    </source>
</evidence>
<dbReference type="InterPro" id="IPR000387">
    <property type="entry name" value="Tyr_Pase_dom"/>
</dbReference>
<sequence length="354" mass="36921">MDQFPASIQPSVLPTAPYSSRPPSPPSIHIPPRIINGSGSGGGHSNDDDPATLATPATASPSDVIMSIHPSPAAVHTTGLTAAELHAITRGAAQAARDGASAWVYAARRAAQPVLDYLYLGPASAVKDTAWLAREGITMVLCARDARFAAGGGAAAAGMLVAGVRRAVQGMAVEVQVVDVADGRELVAAFSRVVALVNEHVLRVARAAGAGGEEEGDDGKAPAARGKVLVVCETGNGRSAAMVAAYLMAMFGLDTVQAVQFLQLQRFCVALGDELKFVLQAYGDILRARGDVMGGYQQADQQEGIGRLAAQSKRRLEHASGNAGELGADDMVVDEMDEERYANRTFAPFVERDF</sequence>
<reference evidence="4 5" key="1">
    <citation type="submission" date="2018-04" db="EMBL/GenBank/DDBJ databases">
        <authorList>
            <person name="Huttner S."/>
            <person name="Dainat J."/>
        </authorList>
    </citation>
    <scope>NUCLEOTIDE SEQUENCE [LARGE SCALE GENOMIC DNA]</scope>
</reference>
<dbReference type="InterPro" id="IPR052449">
    <property type="entry name" value="STYX-Interacting_Phosphatase"/>
</dbReference>
<gene>
    <name evidence="4" type="ORF">TT172_LOCUS7690</name>
</gene>
<dbReference type="GO" id="GO:0005654">
    <property type="term" value="C:nucleoplasm"/>
    <property type="evidence" value="ECO:0007669"/>
    <property type="project" value="TreeGrafter"/>
</dbReference>
<protein>
    <submittedName>
        <fullName evidence="4">3abdd4ea-e1f1-45a1-bd8a-ba48dc495f7a</fullName>
    </submittedName>
</protein>
<evidence type="ECO:0000313" key="5">
    <source>
        <dbReference type="Proteomes" id="UP000289323"/>
    </source>
</evidence>
<dbReference type="PROSITE" id="PS50056">
    <property type="entry name" value="TYR_PHOSPHATASE_2"/>
    <property type="match status" value="1"/>
</dbReference>
<feature type="domain" description="Tyrosine specific protein phosphatases" evidence="3">
    <location>
        <begin position="199"/>
        <end position="277"/>
    </location>
</feature>
<dbReference type="GO" id="GO:0140096">
    <property type="term" value="F:catalytic activity, acting on a protein"/>
    <property type="evidence" value="ECO:0007669"/>
    <property type="project" value="UniProtKB-ARBA"/>
</dbReference>
<evidence type="ECO:0000256" key="2">
    <source>
        <dbReference type="SAM" id="MobiDB-lite"/>
    </source>
</evidence>
<dbReference type="InterPro" id="IPR000340">
    <property type="entry name" value="Dual-sp_phosphatase_cat-dom"/>
</dbReference>
<dbReference type="GO" id="GO:1990444">
    <property type="term" value="F:F-box domain binding"/>
    <property type="evidence" value="ECO:0007669"/>
    <property type="project" value="TreeGrafter"/>
</dbReference>
<dbReference type="InterPro" id="IPR029021">
    <property type="entry name" value="Prot-tyrosine_phosphatase-like"/>
</dbReference>
<evidence type="ECO:0000256" key="1">
    <source>
        <dbReference type="ARBA" id="ARBA00009649"/>
    </source>
</evidence>
<dbReference type="Gene3D" id="3.90.190.10">
    <property type="entry name" value="Protein tyrosine phosphatase superfamily"/>
    <property type="match status" value="1"/>
</dbReference>
<proteinExistence type="inferred from homology"/>
<dbReference type="SMART" id="SM00195">
    <property type="entry name" value="DSPc"/>
    <property type="match status" value="1"/>
</dbReference>
<accession>A0A3S4AT20</accession>
<dbReference type="CDD" id="cd14498">
    <property type="entry name" value="DSP"/>
    <property type="match status" value="1"/>
</dbReference>
<dbReference type="EMBL" id="OUUZ01000015">
    <property type="protein sequence ID" value="SPQ25271.1"/>
    <property type="molecule type" value="Genomic_DNA"/>
</dbReference>
<feature type="compositionally biased region" description="Polar residues" evidence="2">
    <location>
        <begin position="1"/>
        <end position="12"/>
    </location>
</feature>
<dbReference type="PANTHER" id="PTHR46588">
    <property type="entry name" value="SERINE/THREONINE/TYROSINE-INTERACTING PROTEIN"/>
    <property type="match status" value="1"/>
</dbReference>